<reference evidence="2 3" key="1">
    <citation type="submission" date="2012-02" db="EMBL/GenBank/DDBJ databases">
        <title>Complete genome sequence of Actinoplanes missouriensis 431 (= NBRC 102363).</title>
        <authorList>
            <person name="Ohnishi Y."/>
            <person name="Ishikawa J."/>
            <person name="Sekine M."/>
            <person name="Hosoyama A."/>
            <person name="Harada T."/>
            <person name="Narita H."/>
            <person name="Hata T."/>
            <person name="Konno Y."/>
            <person name="Tutikane K."/>
            <person name="Fujita N."/>
            <person name="Horinouchi S."/>
            <person name="Hayakawa M."/>
        </authorList>
    </citation>
    <scope>NUCLEOTIDE SEQUENCE [LARGE SCALE GENOMIC DNA]</scope>
    <source>
        <strain evidence="3">ATCC 14538 / DSM 43046 / CBS 188.64 / JCM 3121 / NBRC 102363 / NCIMB 12654 / NRRL B-3342 / UNCC 431</strain>
    </source>
</reference>
<dbReference type="RefSeq" id="WP_014446445.1">
    <property type="nucleotide sequence ID" value="NC_017093.1"/>
</dbReference>
<feature type="transmembrane region" description="Helical" evidence="1">
    <location>
        <begin position="40"/>
        <end position="61"/>
    </location>
</feature>
<evidence type="ECO:0008006" key="4">
    <source>
        <dbReference type="Google" id="ProtNLM"/>
    </source>
</evidence>
<evidence type="ECO:0000313" key="3">
    <source>
        <dbReference type="Proteomes" id="UP000007882"/>
    </source>
</evidence>
<keyword evidence="1" id="KW-0812">Transmembrane</keyword>
<dbReference type="HOGENOM" id="CLU_1352235_0_0_11"/>
<keyword evidence="1" id="KW-1133">Transmembrane helix</keyword>
<protein>
    <recommendedName>
        <fullName evidence="4">LytR/CpsA/Psr regulator C-terminal domain-containing protein</fullName>
    </recommendedName>
</protein>
<dbReference type="STRING" id="512565.AMIS_63390"/>
<dbReference type="PATRIC" id="fig|512565.3.peg.6340"/>
<accession>I0HEX2</accession>
<keyword evidence="3" id="KW-1185">Reference proteome</keyword>
<keyword evidence="1" id="KW-0472">Membrane</keyword>
<evidence type="ECO:0000313" key="2">
    <source>
        <dbReference type="EMBL" id="BAL91559.1"/>
    </source>
</evidence>
<gene>
    <name evidence="2" type="ordered locus">AMIS_63390</name>
</gene>
<organism evidence="2 3">
    <name type="scientific">Actinoplanes missouriensis (strain ATCC 14538 / DSM 43046 / CBS 188.64 / JCM 3121 / NBRC 102363 / NCIMB 12654 / NRRL B-3342 / UNCC 431)</name>
    <dbReference type="NCBI Taxonomy" id="512565"/>
    <lineage>
        <taxon>Bacteria</taxon>
        <taxon>Bacillati</taxon>
        <taxon>Actinomycetota</taxon>
        <taxon>Actinomycetes</taxon>
        <taxon>Micromonosporales</taxon>
        <taxon>Micromonosporaceae</taxon>
        <taxon>Actinoplanes</taxon>
    </lineage>
</organism>
<proteinExistence type="predicted"/>
<dbReference type="AlphaFoldDB" id="I0HEX2"/>
<dbReference type="EMBL" id="AP012319">
    <property type="protein sequence ID" value="BAL91559.1"/>
    <property type="molecule type" value="Genomic_DNA"/>
</dbReference>
<sequence length="202" mass="20966">MPRDLRAALAELEDDVRRVPLAPAAEIRGRGRGQLLRRRVAVAGFAAVLVAAGAATAVRFLPGDEGTLPAAAGCAAPVDLTMPDSSADIAVRVLSGAADATRAEQAINDIRVRIPAARAGTAAREELPSGTVALIRYGPLAVGDAAFLDAMLLGQADVIFVPSRADATLDLVVGPAYQQLATSTEINRGLVEMRPEDLPHEC</sequence>
<evidence type="ECO:0000256" key="1">
    <source>
        <dbReference type="SAM" id="Phobius"/>
    </source>
</evidence>
<dbReference type="Proteomes" id="UP000007882">
    <property type="component" value="Chromosome"/>
</dbReference>
<dbReference type="KEGG" id="ams:AMIS_63390"/>
<dbReference type="OrthoDB" id="3298620at2"/>
<name>I0HEX2_ACTM4</name>